<dbReference type="Pfam" id="PF20153">
    <property type="entry name" value="DUF6535"/>
    <property type="match status" value="1"/>
</dbReference>
<dbReference type="EMBL" id="JARJCM010000281">
    <property type="protein sequence ID" value="KAJ7019888.1"/>
    <property type="molecule type" value="Genomic_DNA"/>
</dbReference>
<feature type="transmembrane region" description="Helical" evidence="1">
    <location>
        <begin position="21"/>
        <end position="40"/>
    </location>
</feature>
<keyword evidence="1" id="KW-1133">Transmembrane helix</keyword>
<reference evidence="3" key="1">
    <citation type="submission" date="2023-03" db="EMBL/GenBank/DDBJ databases">
        <title>Massive genome expansion in bonnet fungi (Mycena s.s.) driven by repeated elements and novel gene families across ecological guilds.</title>
        <authorList>
            <consortium name="Lawrence Berkeley National Laboratory"/>
            <person name="Harder C.B."/>
            <person name="Miyauchi S."/>
            <person name="Viragh M."/>
            <person name="Kuo A."/>
            <person name="Thoen E."/>
            <person name="Andreopoulos B."/>
            <person name="Lu D."/>
            <person name="Skrede I."/>
            <person name="Drula E."/>
            <person name="Henrissat B."/>
            <person name="Morin E."/>
            <person name="Kohler A."/>
            <person name="Barry K."/>
            <person name="LaButti K."/>
            <person name="Morin E."/>
            <person name="Salamov A."/>
            <person name="Lipzen A."/>
            <person name="Mereny Z."/>
            <person name="Hegedus B."/>
            <person name="Baldrian P."/>
            <person name="Stursova M."/>
            <person name="Weitz H."/>
            <person name="Taylor A."/>
            <person name="Grigoriev I.V."/>
            <person name="Nagy L.G."/>
            <person name="Martin F."/>
            <person name="Kauserud H."/>
        </authorList>
    </citation>
    <scope>NUCLEOTIDE SEQUENCE</scope>
    <source>
        <strain evidence="3">CBHHK200</strain>
    </source>
</reference>
<dbReference type="AlphaFoldDB" id="A0AAD6S2J4"/>
<feature type="transmembrane region" description="Helical" evidence="1">
    <location>
        <begin position="145"/>
        <end position="170"/>
    </location>
</feature>
<evidence type="ECO:0000313" key="4">
    <source>
        <dbReference type="Proteomes" id="UP001218188"/>
    </source>
</evidence>
<feature type="transmembrane region" description="Helical" evidence="1">
    <location>
        <begin position="52"/>
        <end position="76"/>
    </location>
</feature>
<sequence length="413" mass="46450">MKLADEYDKEFHQKYSTDLDTSLIFSGLFSAVGSAFIIQIEPQLASGNPPTIIVVVQCMLYASLFVTLLAALLAVLGKQWVMYYQAAGSRGTIKERGLERQRKLDGLIKWKFDAVLQTFPLLLQLGLLLFASSISLYLWTVHHSVAIVFMTMTALGCGLYLFFLVSATVYHDCPFQTPLRPFVIQVLQSTQTILWTLRAGTRKSLQTFSCLFMKMFRFKLQPATRKILGPLVRFSSSGIHLLSHLPSHILPLSHTEESTNPSAYHLFNPPAPEVPAVLWVLKTSTDPFMIHIAAEIGVDLQWPRSMDFESTETVMNRLADTLASCLQLRIAYPAKVREGMSDVAITCGKLYGSLRLVMRATNLPTRILRNFAVEVDNGTEELQSVLHILSDMPQLTRQWETFPVTTRNTRTLS</sequence>
<keyword evidence="1" id="KW-0812">Transmembrane</keyword>
<evidence type="ECO:0000313" key="3">
    <source>
        <dbReference type="EMBL" id="KAJ7019888.1"/>
    </source>
</evidence>
<evidence type="ECO:0000256" key="1">
    <source>
        <dbReference type="SAM" id="Phobius"/>
    </source>
</evidence>
<evidence type="ECO:0000259" key="2">
    <source>
        <dbReference type="Pfam" id="PF20153"/>
    </source>
</evidence>
<comment type="caution">
    <text evidence="3">The sequence shown here is derived from an EMBL/GenBank/DDBJ whole genome shotgun (WGS) entry which is preliminary data.</text>
</comment>
<name>A0AAD6S2J4_9AGAR</name>
<accession>A0AAD6S2J4</accession>
<protein>
    <recommendedName>
        <fullName evidence="2">DUF6535 domain-containing protein</fullName>
    </recommendedName>
</protein>
<feature type="domain" description="DUF6535" evidence="2">
    <location>
        <begin position="45"/>
        <end position="140"/>
    </location>
</feature>
<gene>
    <name evidence="3" type="ORF">C8F04DRAFT_325582</name>
</gene>
<keyword evidence="1" id="KW-0472">Membrane</keyword>
<keyword evidence="4" id="KW-1185">Reference proteome</keyword>
<dbReference type="Proteomes" id="UP001218188">
    <property type="component" value="Unassembled WGS sequence"/>
</dbReference>
<proteinExistence type="predicted"/>
<dbReference type="InterPro" id="IPR045338">
    <property type="entry name" value="DUF6535"/>
</dbReference>
<organism evidence="3 4">
    <name type="scientific">Mycena alexandri</name>
    <dbReference type="NCBI Taxonomy" id="1745969"/>
    <lineage>
        <taxon>Eukaryota</taxon>
        <taxon>Fungi</taxon>
        <taxon>Dikarya</taxon>
        <taxon>Basidiomycota</taxon>
        <taxon>Agaricomycotina</taxon>
        <taxon>Agaricomycetes</taxon>
        <taxon>Agaricomycetidae</taxon>
        <taxon>Agaricales</taxon>
        <taxon>Marasmiineae</taxon>
        <taxon>Mycenaceae</taxon>
        <taxon>Mycena</taxon>
    </lineage>
</organism>
<feature type="transmembrane region" description="Helical" evidence="1">
    <location>
        <begin position="119"/>
        <end position="139"/>
    </location>
</feature>